<reference evidence="2" key="1">
    <citation type="journal article" date="2022" name="bioRxiv">
        <title>Sequencing and chromosome-scale assembly of the giantPleurodeles waltlgenome.</title>
        <authorList>
            <person name="Brown T."/>
            <person name="Elewa A."/>
            <person name="Iarovenko S."/>
            <person name="Subramanian E."/>
            <person name="Araus A.J."/>
            <person name="Petzold A."/>
            <person name="Susuki M."/>
            <person name="Suzuki K.-i.T."/>
            <person name="Hayashi T."/>
            <person name="Toyoda A."/>
            <person name="Oliveira C."/>
            <person name="Osipova E."/>
            <person name="Leigh N.D."/>
            <person name="Simon A."/>
            <person name="Yun M.H."/>
        </authorList>
    </citation>
    <scope>NUCLEOTIDE SEQUENCE</scope>
    <source>
        <strain evidence="2">20211129_DDA</strain>
        <tissue evidence="2">Liver</tissue>
    </source>
</reference>
<dbReference type="EMBL" id="JANPWB010000011">
    <property type="protein sequence ID" value="KAJ1130498.1"/>
    <property type="molecule type" value="Genomic_DNA"/>
</dbReference>
<dbReference type="Proteomes" id="UP001066276">
    <property type="component" value="Chromosome 7"/>
</dbReference>
<comment type="caution">
    <text evidence="2">The sequence shown here is derived from an EMBL/GenBank/DDBJ whole genome shotgun (WGS) entry which is preliminary data.</text>
</comment>
<accession>A0AAV7PXD1</accession>
<keyword evidence="3" id="KW-1185">Reference proteome</keyword>
<organism evidence="2 3">
    <name type="scientific">Pleurodeles waltl</name>
    <name type="common">Iberian ribbed newt</name>
    <dbReference type="NCBI Taxonomy" id="8319"/>
    <lineage>
        <taxon>Eukaryota</taxon>
        <taxon>Metazoa</taxon>
        <taxon>Chordata</taxon>
        <taxon>Craniata</taxon>
        <taxon>Vertebrata</taxon>
        <taxon>Euteleostomi</taxon>
        <taxon>Amphibia</taxon>
        <taxon>Batrachia</taxon>
        <taxon>Caudata</taxon>
        <taxon>Salamandroidea</taxon>
        <taxon>Salamandridae</taxon>
        <taxon>Pleurodelinae</taxon>
        <taxon>Pleurodeles</taxon>
    </lineage>
</organism>
<feature type="region of interest" description="Disordered" evidence="1">
    <location>
        <begin position="1"/>
        <end position="84"/>
    </location>
</feature>
<evidence type="ECO:0000313" key="3">
    <source>
        <dbReference type="Proteomes" id="UP001066276"/>
    </source>
</evidence>
<evidence type="ECO:0000256" key="1">
    <source>
        <dbReference type="SAM" id="MobiDB-lite"/>
    </source>
</evidence>
<proteinExistence type="predicted"/>
<name>A0AAV7PXD1_PLEWA</name>
<evidence type="ECO:0000313" key="2">
    <source>
        <dbReference type="EMBL" id="KAJ1130498.1"/>
    </source>
</evidence>
<protein>
    <submittedName>
        <fullName evidence="2">Uncharacterized protein</fullName>
    </submittedName>
</protein>
<sequence length="109" mass="11289">MMSPSLPLLARSAGTAPGLPQSAKRELRFPNAGSRTKMYKDAGGILSPAKIPPDSPAAGGQGLQSSESSKRKPPRLSRAQTGGDLLTSKIARCLASLVRPTGVHGQRVS</sequence>
<gene>
    <name evidence="2" type="ORF">NDU88_008850</name>
</gene>
<dbReference type="AlphaFoldDB" id="A0AAV7PXD1"/>